<keyword evidence="1" id="KW-0175">Coiled coil</keyword>
<feature type="region of interest" description="Disordered" evidence="2">
    <location>
        <begin position="117"/>
        <end position="148"/>
    </location>
</feature>
<evidence type="ECO:0008006" key="6">
    <source>
        <dbReference type="Google" id="ProtNLM"/>
    </source>
</evidence>
<organism evidence="4 5">
    <name type="scientific">Anaeromyces robustus</name>
    <dbReference type="NCBI Taxonomy" id="1754192"/>
    <lineage>
        <taxon>Eukaryota</taxon>
        <taxon>Fungi</taxon>
        <taxon>Fungi incertae sedis</taxon>
        <taxon>Chytridiomycota</taxon>
        <taxon>Chytridiomycota incertae sedis</taxon>
        <taxon>Neocallimastigomycetes</taxon>
        <taxon>Neocallimastigales</taxon>
        <taxon>Neocallimastigaceae</taxon>
        <taxon>Anaeromyces</taxon>
    </lineage>
</organism>
<evidence type="ECO:0000256" key="3">
    <source>
        <dbReference type="SAM" id="Phobius"/>
    </source>
</evidence>
<feature type="compositionally biased region" description="Low complexity" evidence="2">
    <location>
        <begin position="87"/>
        <end position="96"/>
    </location>
</feature>
<dbReference type="AlphaFoldDB" id="A0A1Y1X7A5"/>
<keyword evidence="3" id="KW-0812">Transmembrane</keyword>
<dbReference type="OrthoDB" id="2156292at2759"/>
<feature type="coiled-coil region" evidence="1">
    <location>
        <begin position="300"/>
        <end position="330"/>
    </location>
</feature>
<sequence length="332" mass="37675">MFIYYQKSFLKLTLLNIFALAIHVNAISINTTVESNSNGTSIIKLPIIITVLGVVAVLAAGGFCLFSSKKNKRLSEEYLTKPNSNQTTPSTTPSSSHSEIREANVEIGETDLSIKVDKMDNEDNNLNDEQKNTEEGDELNVEQEPQKKRKSFLDALLARTPKKEKRASNIQFIEDRSLNSISTNEDWINEQKYQADLQIQEGRSPENMYEDEEVNSNDGFWNSDLEPIQSSANNNKKESYAVPSLGSRNSVIIKGSEQNQTLNRHSVIIVNDDNTKTNRTSVGSNSSEDLKPTRVRSWKNNDYDKEIMEMIKHLDEKEELKEEIENKINNHN</sequence>
<feature type="region of interest" description="Disordered" evidence="2">
    <location>
        <begin position="219"/>
        <end position="241"/>
    </location>
</feature>
<accession>A0A1Y1X7A5</accession>
<evidence type="ECO:0000256" key="1">
    <source>
        <dbReference type="SAM" id="Coils"/>
    </source>
</evidence>
<feature type="region of interest" description="Disordered" evidence="2">
    <location>
        <begin position="77"/>
        <end position="101"/>
    </location>
</feature>
<dbReference type="Proteomes" id="UP000193944">
    <property type="component" value="Unassembled WGS sequence"/>
</dbReference>
<keyword evidence="3" id="KW-1133">Transmembrane helix</keyword>
<dbReference type="EMBL" id="MCFG01000122">
    <property type="protein sequence ID" value="ORX81276.1"/>
    <property type="molecule type" value="Genomic_DNA"/>
</dbReference>
<protein>
    <recommendedName>
        <fullName evidence="6">Transmembrane protein</fullName>
    </recommendedName>
</protein>
<gene>
    <name evidence="4" type="ORF">BCR32DRAFT_245006</name>
</gene>
<reference evidence="4 5" key="1">
    <citation type="submission" date="2016-08" db="EMBL/GenBank/DDBJ databases">
        <title>A Parts List for Fungal Cellulosomes Revealed by Comparative Genomics.</title>
        <authorList>
            <consortium name="DOE Joint Genome Institute"/>
            <person name="Haitjema C.H."/>
            <person name="Gilmore S.P."/>
            <person name="Henske J.K."/>
            <person name="Solomon K.V."/>
            <person name="De Groot R."/>
            <person name="Kuo A."/>
            <person name="Mondo S.J."/>
            <person name="Salamov A.A."/>
            <person name="Labutti K."/>
            <person name="Zhao Z."/>
            <person name="Chiniquy J."/>
            <person name="Barry K."/>
            <person name="Brewer H.M."/>
            <person name="Purvine S.O."/>
            <person name="Wright A.T."/>
            <person name="Boxma B."/>
            <person name="Van Alen T."/>
            <person name="Hackstein J.H."/>
            <person name="Baker S.E."/>
            <person name="Grigoriev I.V."/>
            <person name="O'Malley M.A."/>
        </authorList>
    </citation>
    <scope>NUCLEOTIDE SEQUENCE [LARGE SCALE GENOMIC DNA]</scope>
    <source>
        <strain evidence="4 5">S4</strain>
    </source>
</reference>
<proteinExistence type="predicted"/>
<name>A0A1Y1X7A5_9FUNG</name>
<reference evidence="4 5" key="2">
    <citation type="submission" date="2016-08" db="EMBL/GenBank/DDBJ databases">
        <title>Pervasive Adenine N6-methylation of Active Genes in Fungi.</title>
        <authorList>
            <consortium name="DOE Joint Genome Institute"/>
            <person name="Mondo S.J."/>
            <person name="Dannebaum R.O."/>
            <person name="Kuo R.C."/>
            <person name="Labutti K."/>
            <person name="Haridas S."/>
            <person name="Kuo A."/>
            <person name="Salamov A."/>
            <person name="Ahrendt S.R."/>
            <person name="Lipzen A."/>
            <person name="Sullivan W."/>
            <person name="Andreopoulos W.B."/>
            <person name="Clum A."/>
            <person name="Lindquist E."/>
            <person name="Daum C."/>
            <person name="Ramamoorthy G.K."/>
            <person name="Gryganskyi A."/>
            <person name="Culley D."/>
            <person name="Magnuson J.K."/>
            <person name="James T.Y."/>
            <person name="O'Malley M.A."/>
            <person name="Stajich J.E."/>
            <person name="Spatafora J.W."/>
            <person name="Visel A."/>
            <person name="Grigoriev I.V."/>
        </authorList>
    </citation>
    <scope>NUCLEOTIDE SEQUENCE [LARGE SCALE GENOMIC DNA]</scope>
    <source>
        <strain evidence="4 5">S4</strain>
    </source>
</reference>
<keyword evidence="3" id="KW-0472">Membrane</keyword>
<evidence type="ECO:0000256" key="2">
    <source>
        <dbReference type="SAM" id="MobiDB-lite"/>
    </source>
</evidence>
<comment type="caution">
    <text evidence="4">The sequence shown here is derived from an EMBL/GenBank/DDBJ whole genome shotgun (WGS) entry which is preliminary data.</text>
</comment>
<keyword evidence="5" id="KW-1185">Reference proteome</keyword>
<feature type="transmembrane region" description="Helical" evidence="3">
    <location>
        <begin position="42"/>
        <end position="66"/>
    </location>
</feature>
<feature type="region of interest" description="Disordered" evidence="2">
    <location>
        <begin position="272"/>
        <end position="292"/>
    </location>
</feature>
<evidence type="ECO:0000313" key="4">
    <source>
        <dbReference type="EMBL" id="ORX81276.1"/>
    </source>
</evidence>
<feature type="compositionally biased region" description="Polar residues" evidence="2">
    <location>
        <begin position="277"/>
        <end position="287"/>
    </location>
</feature>
<evidence type="ECO:0000313" key="5">
    <source>
        <dbReference type="Proteomes" id="UP000193944"/>
    </source>
</evidence>